<evidence type="ECO:0000259" key="9">
    <source>
        <dbReference type="PROSITE" id="PS50174"/>
    </source>
</evidence>
<proteinExistence type="inferred from homology"/>
<dbReference type="PROSITE" id="PS50174">
    <property type="entry name" value="G_PATCH"/>
    <property type="match status" value="1"/>
</dbReference>
<comment type="subcellular location">
    <subcellularLocation>
        <location evidence="1 7">Nucleus</location>
    </subcellularLocation>
</comment>
<feature type="region of interest" description="Disordered" evidence="8">
    <location>
        <begin position="206"/>
        <end position="243"/>
    </location>
</feature>
<dbReference type="Pfam" id="PF07842">
    <property type="entry name" value="GCFC"/>
    <property type="match status" value="1"/>
</dbReference>
<protein>
    <submittedName>
        <fullName evidence="11">Septin-interacting protein 1</fullName>
    </submittedName>
</protein>
<dbReference type="RefSeq" id="XP_018324721.1">
    <property type="nucleotide sequence ID" value="XM_018469219.2"/>
</dbReference>
<dbReference type="PANTHER" id="PTHR23329">
    <property type="entry name" value="TUFTELIN-INTERACTING PROTEIN 11-RELATED"/>
    <property type="match status" value="1"/>
</dbReference>
<keyword evidence="3 7" id="KW-0507">mRNA processing</keyword>
<evidence type="ECO:0000256" key="7">
    <source>
        <dbReference type="PIRNR" id="PIRNR017706"/>
    </source>
</evidence>
<evidence type="ECO:0000313" key="11">
    <source>
        <dbReference type="RefSeq" id="XP_018324721.1"/>
    </source>
</evidence>
<keyword evidence="10" id="KW-1185">Reference proteome</keyword>
<dbReference type="Pfam" id="PF12457">
    <property type="entry name" value="TIP_N"/>
    <property type="match status" value="1"/>
</dbReference>
<dbReference type="FunCoup" id="A0A1W4WLB1">
    <property type="interactions" value="1824"/>
</dbReference>
<feature type="compositionally biased region" description="Basic and acidic residues" evidence="8">
    <location>
        <begin position="222"/>
        <end position="243"/>
    </location>
</feature>
<dbReference type="InterPro" id="IPR022159">
    <property type="entry name" value="STIP/TFIP11_N"/>
</dbReference>
<comment type="similarity">
    <text evidence="2 7">Belongs to the TFP11/STIP family.</text>
</comment>
<dbReference type="InterPro" id="IPR000467">
    <property type="entry name" value="G_patch_dom"/>
</dbReference>
<feature type="compositionally biased region" description="Low complexity" evidence="8">
    <location>
        <begin position="97"/>
        <end position="108"/>
    </location>
</feature>
<keyword evidence="4 7" id="KW-0747">Spliceosome</keyword>
<dbReference type="PANTHER" id="PTHR23329:SF1">
    <property type="entry name" value="TUFTELIN-INTERACTING PROTEIN 11"/>
    <property type="match status" value="1"/>
</dbReference>
<evidence type="ECO:0000313" key="10">
    <source>
        <dbReference type="Proteomes" id="UP000192223"/>
    </source>
</evidence>
<name>A0A1W4WLB1_AGRPL</name>
<feature type="compositionally biased region" description="Basic and acidic residues" evidence="8">
    <location>
        <begin position="78"/>
        <end position="90"/>
    </location>
</feature>
<dbReference type="KEGG" id="apln:108736692"/>
<dbReference type="STRING" id="224129.A0A1W4WLB1"/>
<dbReference type="InParanoid" id="A0A1W4WLB1"/>
<dbReference type="SMART" id="SM00443">
    <property type="entry name" value="G_patch"/>
    <property type="match status" value="1"/>
</dbReference>
<dbReference type="PIRSF" id="PIRSF017706">
    <property type="entry name" value="TFIP11"/>
    <property type="match status" value="1"/>
</dbReference>
<evidence type="ECO:0000256" key="4">
    <source>
        <dbReference type="ARBA" id="ARBA00022728"/>
    </source>
</evidence>
<evidence type="ECO:0000256" key="1">
    <source>
        <dbReference type="ARBA" id="ARBA00004123"/>
    </source>
</evidence>
<evidence type="ECO:0000256" key="6">
    <source>
        <dbReference type="ARBA" id="ARBA00023242"/>
    </source>
</evidence>
<keyword evidence="6 7" id="KW-0539">Nucleus</keyword>
<accession>A0A1W4WLB1</accession>
<dbReference type="AlphaFoldDB" id="A0A1W4WLB1"/>
<evidence type="ECO:0000256" key="2">
    <source>
        <dbReference type="ARBA" id="ARBA00010900"/>
    </source>
</evidence>
<dbReference type="Pfam" id="PF01585">
    <property type="entry name" value="G-patch"/>
    <property type="match status" value="1"/>
</dbReference>
<dbReference type="OrthoDB" id="4822at2759"/>
<dbReference type="CTD" id="44238"/>
<dbReference type="Proteomes" id="UP000192223">
    <property type="component" value="Unplaced"/>
</dbReference>
<evidence type="ECO:0000256" key="3">
    <source>
        <dbReference type="ARBA" id="ARBA00022664"/>
    </source>
</evidence>
<keyword evidence="5 7" id="KW-0508">mRNA splicing</keyword>
<dbReference type="InterPro" id="IPR024933">
    <property type="entry name" value="TFP11"/>
</dbReference>
<gene>
    <name evidence="11" type="primary">LOC108736692</name>
</gene>
<dbReference type="GO" id="GO:0000390">
    <property type="term" value="P:spliceosomal complex disassembly"/>
    <property type="evidence" value="ECO:0007669"/>
    <property type="project" value="InterPro"/>
</dbReference>
<reference evidence="11" key="1">
    <citation type="submission" date="2025-08" db="UniProtKB">
        <authorList>
            <consortium name="RefSeq"/>
        </authorList>
    </citation>
    <scope>IDENTIFICATION</scope>
    <source>
        <tissue evidence="11">Entire body</tissue>
    </source>
</reference>
<dbReference type="GO" id="GO:0071008">
    <property type="term" value="C:U2-type post-mRNA release spliceosomal complex"/>
    <property type="evidence" value="ECO:0007669"/>
    <property type="project" value="TreeGrafter"/>
</dbReference>
<dbReference type="GeneID" id="108736692"/>
<organism evidence="10 11">
    <name type="scientific">Agrilus planipennis</name>
    <name type="common">Emerald ash borer</name>
    <name type="synonym">Agrilus marcopoli</name>
    <dbReference type="NCBI Taxonomy" id="224129"/>
    <lineage>
        <taxon>Eukaryota</taxon>
        <taxon>Metazoa</taxon>
        <taxon>Ecdysozoa</taxon>
        <taxon>Arthropoda</taxon>
        <taxon>Hexapoda</taxon>
        <taxon>Insecta</taxon>
        <taxon>Pterygota</taxon>
        <taxon>Neoptera</taxon>
        <taxon>Endopterygota</taxon>
        <taxon>Coleoptera</taxon>
        <taxon>Polyphaga</taxon>
        <taxon>Elateriformia</taxon>
        <taxon>Buprestoidea</taxon>
        <taxon>Buprestidae</taxon>
        <taxon>Agrilinae</taxon>
        <taxon>Agrilus</taxon>
    </lineage>
</organism>
<sequence length="836" mass="95654">MSDEEYEKFEITDYDIENEFNPNRRRRVLSKHQKIYGIWADDSDQEENDRPSFKSNKTPKNYSAPIGFVAGGIQQAGKKKEKEQDIKKEESDESNDEGSGVPLRNSSSESEENEISYKGFGMRNSIQSVVTEITGDIAGLRKKNIHKNTELIRTGVGHWEKHTKGIGAKLLLQMGYQPGKGLGKDLQGISAPVEAHLRKGRGAIGAYGPEKAASIPTPKIDSSNRSEKKTEERQGESKWRKDDMTKKKSRYYYRTVDDVIEKGKKPGTFTNSNTLSELSKVKVIDMTGPQQRVLSGYHALSGLKAPPGVEHYEDVVHKKCSNFSLPEIQHNLDILVDICEQDIIKIDKMTRYNQDEIIALKQEEASLKTTLEHEDKQLKDLKRVLDQVDKLIDPSLGLSLGQFAQAFRDLQANHFEEYCSFNLGELAPGLVGPLITSALASWQPLNSPKMFMDIFTQWKGILEMPKRQRGTLEGNSKGLQPYDNLLWHTWLPVMRTCVSEWNPRDCDPMISLLEDWSSLLPHWLMQNILEQLILPRLSTEVNSWNPLTDTVPIHFWIHPWIPLLDTRLHNTIYPVIQEKLGTALTSWHPSDRSAKLMLKPWKDALPEGLFIAFLIKHIVPKLQLCMQSFIINPHQQHLDAWNWVMDWADMLSLANMTLILDKYFFPKWLQTLSLWLNHNPDFNQVTEWYSGWKRMLSEELLTQPTIKESFHKALEMMNRAVSTGQQPGAKESVSYLRNIEGTQLPPPPPPPRIENFAEAVRTASQIPQGFRDLMAKRCEERGILFVPIPNKFHEAKQVYRVGSSGVQCYIDRSVLFYSQNNSSWLPVSLNRLLDMA</sequence>
<dbReference type="InterPro" id="IPR045211">
    <property type="entry name" value="TFP11/STIP/Ntr1"/>
</dbReference>
<evidence type="ECO:0000256" key="8">
    <source>
        <dbReference type="SAM" id="MobiDB-lite"/>
    </source>
</evidence>
<feature type="domain" description="G-patch" evidence="9">
    <location>
        <begin position="163"/>
        <end position="209"/>
    </location>
</feature>
<evidence type="ECO:0000256" key="5">
    <source>
        <dbReference type="ARBA" id="ARBA00023187"/>
    </source>
</evidence>
<feature type="region of interest" description="Disordered" evidence="8">
    <location>
        <begin position="37"/>
        <end position="119"/>
    </location>
</feature>
<dbReference type="InterPro" id="IPR022783">
    <property type="entry name" value="GCFC_dom"/>
</dbReference>
<dbReference type="GO" id="GO:0003676">
    <property type="term" value="F:nucleic acid binding"/>
    <property type="evidence" value="ECO:0007669"/>
    <property type="project" value="InterPro"/>
</dbReference>